<evidence type="ECO:0000256" key="4">
    <source>
        <dbReference type="ARBA" id="ARBA00022827"/>
    </source>
</evidence>
<evidence type="ECO:0000259" key="9">
    <source>
        <dbReference type="Pfam" id="PF07992"/>
    </source>
</evidence>
<accession>A0A0C9MQJ4</accession>
<keyword evidence="6" id="KW-0520">NAD</keyword>
<keyword evidence="3" id="KW-0285">Flavoprotein</keyword>
<comment type="caution">
    <text evidence="10">The sequence shown here is derived from an EMBL/GenBank/DDBJ whole genome shotgun (WGS) entry which is preliminary data.</text>
</comment>
<evidence type="ECO:0000256" key="8">
    <source>
        <dbReference type="SAM" id="Phobius"/>
    </source>
</evidence>
<evidence type="ECO:0000256" key="3">
    <source>
        <dbReference type="ARBA" id="ARBA00022630"/>
    </source>
</evidence>
<dbReference type="EC" id="1.6.5.9" evidence="2"/>
<reference evidence="10 11" key="1">
    <citation type="submission" date="2014-08" db="EMBL/GenBank/DDBJ databases">
        <title>Whole genome shotgun sequence of Sphingomonas paucimobilis NBRC 13935.</title>
        <authorList>
            <person name="Hosoyama A."/>
            <person name="Hashimoto M."/>
            <person name="Hosoyama Y."/>
            <person name="Noguchi M."/>
            <person name="Uohara A."/>
            <person name="Ohji S."/>
            <person name="Katano-Makiyama Y."/>
            <person name="Ichikawa N."/>
            <person name="Kimura A."/>
            <person name="Yamazoe A."/>
            <person name="Fujita N."/>
        </authorList>
    </citation>
    <scope>NUCLEOTIDE SEQUENCE [LARGE SCALE GENOMIC DNA]</scope>
    <source>
        <strain evidence="10 11">NBRC 13935</strain>
    </source>
</reference>
<keyword evidence="8" id="KW-0472">Membrane</keyword>
<dbReference type="SUPFAM" id="SSF51905">
    <property type="entry name" value="FAD/NAD(P)-binding domain"/>
    <property type="match status" value="2"/>
</dbReference>
<dbReference type="Proteomes" id="UP000032025">
    <property type="component" value="Unassembled WGS sequence"/>
</dbReference>
<keyword evidence="4" id="KW-0274">FAD</keyword>
<dbReference type="PANTHER" id="PTHR43706">
    <property type="entry name" value="NADH DEHYDROGENASE"/>
    <property type="match status" value="1"/>
</dbReference>
<gene>
    <name evidence="10" type="primary">ndh</name>
    <name evidence="10" type="ORF">SP6_14_02080</name>
</gene>
<dbReference type="PRINTS" id="PR00368">
    <property type="entry name" value="FADPNR"/>
</dbReference>
<evidence type="ECO:0000256" key="6">
    <source>
        <dbReference type="ARBA" id="ARBA00023027"/>
    </source>
</evidence>
<dbReference type="AlphaFoldDB" id="A0A0C9MQJ4"/>
<keyword evidence="11" id="KW-1185">Reference proteome</keyword>
<comment type="catalytic activity">
    <reaction evidence="7">
        <text>a quinone + NADH + H(+) = a quinol + NAD(+)</text>
        <dbReference type="Rhea" id="RHEA:46160"/>
        <dbReference type="ChEBI" id="CHEBI:15378"/>
        <dbReference type="ChEBI" id="CHEBI:24646"/>
        <dbReference type="ChEBI" id="CHEBI:57540"/>
        <dbReference type="ChEBI" id="CHEBI:57945"/>
        <dbReference type="ChEBI" id="CHEBI:132124"/>
        <dbReference type="EC" id="1.6.5.9"/>
    </reaction>
</comment>
<evidence type="ECO:0000256" key="7">
    <source>
        <dbReference type="ARBA" id="ARBA00047599"/>
    </source>
</evidence>
<dbReference type="InterPro" id="IPR023753">
    <property type="entry name" value="FAD/NAD-binding_dom"/>
</dbReference>
<evidence type="ECO:0000256" key="1">
    <source>
        <dbReference type="ARBA" id="ARBA00005272"/>
    </source>
</evidence>
<comment type="similarity">
    <text evidence="1">Belongs to the NADH dehydrogenase family.</text>
</comment>
<name>A0A0C9MQJ4_SPHPI</name>
<keyword evidence="5" id="KW-0560">Oxidoreductase</keyword>
<sequence length="436" mass="47022">MTNQGTRGSMAKDFVDPNWPHIVIVGAGFGGLAAARQLGGAPVRVTVIDRNNYHLFVPLLYQVATAALSPADVAEPIRHVLGPYSNIRVVLGEVTGVDTGARQVALSTGETLSYDRLVMATGSTSSYFGHDEWRAVAPACKSIEEARVIRSRILSAFEEAERDSAADREALMTFVVVGGGPTGVELAGSIAELARYALTSDFRRIRPETAKIILIEGGPRILGAFPDDLATYAERALRQLGVRVMTDMPVESITAEGLTAGGQFIPACTVLWGAGVAPTGAAKLLGIEPGPGGRVPVRSDLTVEGLENVYSLGDVAACLDEDGRPLPGLAQVAQQQGNYLGKALRAELTKGQKSKPFRFHNRGNAAIIGRHAAIFDFGRFHMKGYPAWMLWAIVHVVLLVNFAQRIRVSLQWLWRYLTYRRGARIITTPVVRQAGR</sequence>
<feature type="domain" description="FAD/NAD(P)-binding" evidence="9">
    <location>
        <begin position="21"/>
        <end position="337"/>
    </location>
</feature>
<keyword evidence="8" id="KW-0812">Transmembrane</keyword>
<evidence type="ECO:0000313" key="10">
    <source>
        <dbReference type="EMBL" id="GAN13051.1"/>
    </source>
</evidence>
<evidence type="ECO:0000256" key="5">
    <source>
        <dbReference type="ARBA" id="ARBA00023002"/>
    </source>
</evidence>
<protein>
    <recommendedName>
        <fullName evidence="2">NADH:ubiquinone reductase (non-electrogenic)</fullName>
        <ecNumber evidence="2">1.6.5.9</ecNumber>
    </recommendedName>
</protein>
<evidence type="ECO:0000313" key="11">
    <source>
        <dbReference type="Proteomes" id="UP000032025"/>
    </source>
</evidence>
<dbReference type="PANTHER" id="PTHR43706:SF47">
    <property type="entry name" value="EXTERNAL NADH-UBIQUINONE OXIDOREDUCTASE 1, MITOCHONDRIAL-RELATED"/>
    <property type="match status" value="1"/>
</dbReference>
<dbReference type="GO" id="GO:0050136">
    <property type="term" value="F:NADH dehydrogenase (quinone) (non-electrogenic) activity"/>
    <property type="evidence" value="ECO:0007669"/>
    <property type="project" value="UniProtKB-EC"/>
</dbReference>
<proteinExistence type="inferred from homology"/>
<feature type="transmembrane region" description="Helical" evidence="8">
    <location>
        <begin position="385"/>
        <end position="403"/>
    </location>
</feature>
<dbReference type="InterPro" id="IPR045024">
    <property type="entry name" value="NDH-2"/>
</dbReference>
<dbReference type="PRINTS" id="PR00411">
    <property type="entry name" value="PNDRDTASEI"/>
</dbReference>
<keyword evidence="8" id="KW-1133">Transmembrane helix</keyword>
<evidence type="ECO:0000256" key="2">
    <source>
        <dbReference type="ARBA" id="ARBA00012637"/>
    </source>
</evidence>
<organism evidence="10 11">
    <name type="scientific">Sphingomonas paucimobilis NBRC 13935</name>
    <dbReference type="NCBI Taxonomy" id="1219050"/>
    <lineage>
        <taxon>Bacteria</taxon>
        <taxon>Pseudomonadati</taxon>
        <taxon>Pseudomonadota</taxon>
        <taxon>Alphaproteobacteria</taxon>
        <taxon>Sphingomonadales</taxon>
        <taxon>Sphingomonadaceae</taxon>
        <taxon>Sphingomonas</taxon>
    </lineage>
</organism>
<dbReference type="Gene3D" id="3.50.50.100">
    <property type="match status" value="1"/>
</dbReference>
<dbReference type="InterPro" id="IPR036188">
    <property type="entry name" value="FAD/NAD-bd_sf"/>
</dbReference>
<dbReference type="Pfam" id="PF07992">
    <property type="entry name" value="Pyr_redox_2"/>
    <property type="match status" value="1"/>
</dbReference>
<dbReference type="EMBL" id="BBJS01000014">
    <property type="protein sequence ID" value="GAN13051.1"/>
    <property type="molecule type" value="Genomic_DNA"/>
</dbReference>